<dbReference type="KEGG" id="cavi:CAV_0706"/>
<accession>A0A222MXQ4</accession>
<dbReference type="InterPro" id="IPR003423">
    <property type="entry name" value="OMP_efflux"/>
</dbReference>
<dbReference type="GO" id="GO:0015562">
    <property type="term" value="F:efflux transmembrane transporter activity"/>
    <property type="evidence" value="ECO:0007669"/>
    <property type="project" value="InterPro"/>
</dbReference>
<dbReference type="PANTHER" id="PTHR30203:SF32">
    <property type="entry name" value="CATION EFFLUX SYSTEM PROTEIN CUSC"/>
    <property type="match status" value="1"/>
</dbReference>
<dbReference type="Gene3D" id="2.20.200.10">
    <property type="entry name" value="Outer membrane efflux proteins (OEP)"/>
    <property type="match status" value="1"/>
</dbReference>
<comment type="similarity">
    <text evidence="1">Belongs to the outer membrane factor (OMF) (TC 1.B.17) family.</text>
</comment>
<dbReference type="Pfam" id="PF02321">
    <property type="entry name" value="OEP"/>
    <property type="match status" value="2"/>
</dbReference>
<dbReference type="AlphaFoldDB" id="A0A222MXQ4"/>
<organism evidence="2 3">
    <name type="scientific">Campylobacter avium LMG 24591</name>
    <dbReference type="NCBI Taxonomy" id="522484"/>
    <lineage>
        <taxon>Bacteria</taxon>
        <taxon>Pseudomonadati</taxon>
        <taxon>Campylobacterota</taxon>
        <taxon>Epsilonproteobacteria</taxon>
        <taxon>Campylobacterales</taxon>
        <taxon>Campylobacteraceae</taxon>
        <taxon>Campylobacter</taxon>
    </lineage>
</organism>
<reference evidence="2 3" key="1">
    <citation type="submission" date="2017-07" db="EMBL/GenBank/DDBJ databases">
        <title>Analysis of two Campylobacter avium genomes and identification of a novel hippuricase gene.</title>
        <authorList>
            <person name="Miller W.G."/>
            <person name="Chapman M.H."/>
            <person name="Yee E."/>
            <person name="Revez J."/>
            <person name="Bono J.L."/>
            <person name="Rossi M."/>
        </authorList>
    </citation>
    <scope>NUCLEOTIDE SEQUENCE [LARGE SCALE GENOMIC DNA]</scope>
    <source>
        <strain evidence="2 3">LMG 24591</strain>
    </source>
</reference>
<protein>
    <submittedName>
        <fullName evidence="2">TolC-like outer membrane efflux protein</fullName>
    </submittedName>
</protein>
<dbReference type="SUPFAM" id="SSF56954">
    <property type="entry name" value="Outer membrane efflux proteins (OEP)"/>
    <property type="match status" value="1"/>
</dbReference>
<dbReference type="InterPro" id="IPR010131">
    <property type="entry name" value="MdtP/NodT-like"/>
</dbReference>
<sequence>MRVLFIFLSLFFLSCSVKEKDFSKSLNDTSFLYDNWWKTYENVYLNSFVDKVLKHNSEINVARLNLLSAVTRYDLLDLDLYPTLSGNLGLSNSRNLNNGTKAGFNFSNALNLSYELDIYGKIRDEIDSAKFSANASAYELESLKLSLVNSSVDYVFDLVYFNEVSILLNDYLKNLELSKELYTIKYNFGKIEELDLLNLEQSVLNAKQNILSNEQNKELIIKNLKDLLGAKSEFKEIEYLNKLRFSDFQSKELNFNVPLTYLENRPDIQSSLNSLKAAFKDVSALEKSIFPSISLGGNLRGTSNKFDDSFKLMVLNGSAELSLPFLDYARVKKNIKLSSLEYEKLKLNYEQSLQTAINEFLLCKKDYEFYGKLLENIIVINEKQARIKNAYQLKYEAGKVELKDFLDAQNNYINSHQEILRQKLSLLKTQNLYYKITSTKFTNDRIAF</sequence>
<evidence type="ECO:0000313" key="2">
    <source>
        <dbReference type="EMBL" id="ASQ30372.1"/>
    </source>
</evidence>
<proteinExistence type="inferred from homology"/>
<dbReference type="EMBL" id="CP022347">
    <property type="protein sequence ID" value="ASQ30372.1"/>
    <property type="molecule type" value="Genomic_DNA"/>
</dbReference>
<keyword evidence="3" id="KW-1185">Reference proteome</keyword>
<dbReference type="PROSITE" id="PS51257">
    <property type="entry name" value="PROKAR_LIPOPROTEIN"/>
    <property type="match status" value="1"/>
</dbReference>
<dbReference type="Proteomes" id="UP000201169">
    <property type="component" value="Chromosome"/>
</dbReference>
<evidence type="ECO:0000256" key="1">
    <source>
        <dbReference type="ARBA" id="ARBA00007613"/>
    </source>
</evidence>
<dbReference type="Gene3D" id="1.20.1600.10">
    <property type="entry name" value="Outer membrane efflux proteins (OEP)"/>
    <property type="match status" value="1"/>
</dbReference>
<dbReference type="PANTHER" id="PTHR30203">
    <property type="entry name" value="OUTER MEMBRANE CATION EFFLUX PROTEIN"/>
    <property type="match status" value="1"/>
</dbReference>
<gene>
    <name evidence="2" type="ORF">CAV_0706</name>
</gene>
<evidence type="ECO:0000313" key="3">
    <source>
        <dbReference type="Proteomes" id="UP000201169"/>
    </source>
</evidence>
<name>A0A222MXQ4_9BACT</name>